<proteinExistence type="predicted"/>
<reference evidence="2 3" key="1">
    <citation type="submission" date="2020-08" db="EMBL/GenBank/DDBJ databases">
        <title>Sequencing the genomes of 1000 actinobacteria strains.</title>
        <authorList>
            <person name="Klenk H.-P."/>
        </authorList>
    </citation>
    <scope>NUCLEOTIDE SEQUENCE [LARGE SCALE GENOMIC DNA]</scope>
    <source>
        <strain evidence="2 3">DSM 45913</strain>
    </source>
</reference>
<sequence>MAMTQPAEKAVRELFADLRDAWDRGDGDAYGACFTEDATYTTFVGTVYHGRADIAAGHQALFGAFLKGTRMYEQIDEIRFLGPDAAVVVGRGEVAKKRPRELGKVQTYTLVREADGRWRIAAFHNTKRRSLMEAVSFRLLPASRPLGAAPGASAARA</sequence>
<evidence type="ECO:0000313" key="3">
    <source>
        <dbReference type="Proteomes" id="UP000583800"/>
    </source>
</evidence>
<evidence type="ECO:0000259" key="1">
    <source>
        <dbReference type="Pfam" id="PF14534"/>
    </source>
</evidence>
<dbReference type="InterPro" id="IPR027843">
    <property type="entry name" value="DUF4440"/>
</dbReference>
<organism evidence="2 3">
    <name type="scientific">Nonomuraea muscovyensis</name>
    <dbReference type="NCBI Taxonomy" id="1124761"/>
    <lineage>
        <taxon>Bacteria</taxon>
        <taxon>Bacillati</taxon>
        <taxon>Actinomycetota</taxon>
        <taxon>Actinomycetes</taxon>
        <taxon>Streptosporangiales</taxon>
        <taxon>Streptosporangiaceae</taxon>
        <taxon>Nonomuraea</taxon>
    </lineage>
</organism>
<dbReference type="NCBIfam" id="TIGR02246">
    <property type="entry name" value="SgcJ/EcaC family oxidoreductase"/>
    <property type="match status" value="1"/>
</dbReference>
<feature type="domain" description="DUF4440" evidence="1">
    <location>
        <begin position="11"/>
        <end position="120"/>
    </location>
</feature>
<evidence type="ECO:0000313" key="2">
    <source>
        <dbReference type="EMBL" id="MBB6349574.1"/>
    </source>
</evidence>
<keyword evidence="3" id="KW-1185">Reference proteome</keyword>
<dbReference type="SUPFAM" id="SSF54427">
    <property type="entry name" value="NTF2-like"/>
    <property type="match status" value="1"/>
</dbReference>
<dbReference type="Pfam" id="PF14534">
    <property type="entry name" value="DUF4440"/>
    <property type="match status" value="1"/>
</dbReference>
<gene>
    <name evidence="2" type="ORF">FHU36_006119</name>
</gene>
<dbReference type="InterPro" id="IPR032710">
    <property type="entry name" value="NTF2-like_dom_sf"/>
</dbReference>
<dbReference type="InterPro" id="IPR011944">
    <property type="entry name" value="Steroid_delta5-4_isomerase"/>
</dbReference>
<dbReference type="Proteomes" id="UP000583800">
    <property type="component" value="Unassembled WGS sequence"/>
</dbReference>
<protein>
    <submittedName>
        <fullName evidence="2">Uncharacterized protein (TIGR02246 family)</fullName>
    </submittedName>
</protein>
<dbReference type="AlphaFoldDB" id="A0A7X0CA73"/>
<dbReference type="EMBL" id="JACHJB010000002">
    <property type="protein sequence ID" value="MBB6349574.1"/>
    <property type="molecule type" value="Genomic_DNA"/>
</dbReference>
<dbReference type="RefSeq" id="WP_221496623.1">
    <property type="nucleotide sequence ID" value="NZ_JACHJB010000002.1"/>
</dbReference>
<dbReference type="Gene3D" id="3.10.450.50">
    <property type="match status" value="1"/>
</dbReference>
<accession>A0A7X0CA73</accession>
<name>A0A7X0CA73_9ACTN</name>
<comment type="caution">
    <text evidence="2">The sequence shown here is derived from an EMBL/GenBank/DDBJ whole genome shotgun (WGS) entry which is preliminary data.</text>
</comment>